<gene>
    <name evidence="9" type="ORF">UCREL1_9795</name>
</gene>
<keyword evidence="6" id="KW-0539">Nucleus</keyword>
<dbReference type="SUPFAM" id="SSF57701">
    <property type="entry name" value="Zn2/Cys6 DNA-binding domain"/>
    <property type="match status" value="1"/>
</dbReference>
<accession>M7SG83</accession>
<feature type="region of interest" description="Disordered" evidence="7">
    <location>
        <begin position="133"/>
        <end position="167"/>
    </location>
</feature>
<evidence type="ECO:0000256" key="5">
    <source>
        <dbReference type="ARBA" id="ARBA00023163"/>
    </source>
</evidence>
<evidence type="ECO:0000256" key="6">
    <source>
        <dbReference type="ARBA" id="ARBA00023242"/>
    </source>
</evidence>
<dbReference type="InterPro" id="IPR001138">
    <property type="entry name" value="Zn2Cys6_DnaBD"/>
</dbReference>
<comment type="subcellular location">
    <subcellularLocation>
        <location evidence="1">Nucleus</location>
    </subcellularLocation>
</comment>
<dbReference type="GO" id="GO:0045944">
    <property type="term" value="P:positive regulation of transcription by RNA polymerase II"/>
    <property type="evidence" value="ECO:0007669"/>
    <property type="project" value="TreeGrafter"/>
</dbReference>
<dbReference type="SMART" id="SM00066">
    <property type="entry name" value="GAL4"/>
    <property type="match status" value="1"/>
</dbReference>
<dbReference type="PROSITE" id="PS50048">
    <property type="entry name" value="ZN2_CY6_FUNGAL_2"/>
    <property type="match status" value="1"/>
</dbReference>
<dbReference type="InterPro" id="IPR036864">
    <property type="entry name" value="Zn2-C6_fun-type_DNA-bd_sf"/>
</dbReference>
<dbReference type="Pfam" id="PF04082">
    <property type="entry name" value="Fungal_trans"/>
    <property type="match status" value="1"/>
</dbReference>
<evidence type="ECO:0000256" key="4">
    <source>
        <dbReference type="ARBA" id="ARBA00023125"/>
    </source>
</evidence>
<dbReference type="SMART" id="SM00906">
    <property type="entry name" value="Fungal_trans"/>
    <property type="match status" value="1"/>
</dbReference>
<dbReference type="Pfam" id="PF00172">
    <property type="entry name" value="Zn_clus"/>
    <property type="match status" value="1"/>
</dbReference>
<reference evidence="10" key="1">
    <citation type="journal article" date="2013" name="Genome Announc.">
        <title>Draft genome sequence of the grapevine dieback fungus Eutypa lata UCR-EL1.</title>
        <authorList>
            <person name="Blanco-Ulate B."/>
            <person name="Rolshausen P.E."/>
            <person name="Cantu D."/>
        </authorList>
    </citation>
    <scope>NUCLEOTIDE SEQUENCE [LARGE SCALE GENOMIC DNA]</scope>
    <source>
        <strain evidence="10">UCR-EL1</strain>
    </source>
</reference>
<feature type="compositionally biased region" description="Gly residues" evidence="7">
    <location>
        <begin position="138"/>
        <end position="151"/>
    </location>
</feature>
<keyword evidence="2" id="KW-0479">Metal-binding</keyword>
<dbReference type="GO" id="GO:0043565">
    <property type="term" value="F:sequence-specific DNA binding"/>
    <property type="evidence" value="ECO:0007669"/>
    <property type="project" value="TreeGrafter"/>
</dbReference>
<keyword evidence="3" id="KW-0805">Transcription regulation</keyword>
<dbReference type="Proteomes" id="UP000012174">
    <property type="component" value="Unassembled WGS sequence"/>
</dbReference>
<dbReference type="KEGG" id="ela:UCREL1_9795"/>
<dbReference type="HOGENOM" id="CLU_006926_5_1_1"/>
<dbReference type="STRING" id="1287681.M7SG83"/>
<keyword evidence="10" id="KW-1185">Reference proteome</keyword>
<evidence type="ECO:0000256" key="7">
    <source>
        <dbReference type="SAM" id="MobiDB-lite"/>
    </source>
</evidence>
<dbReference type="OMA" id="WESLHIF"/>
<dbReference type="InterPro" id="IPR007219">
    <property type="entry name" value="XnlR_reg_dom"/>
</dbReference>
<keyword evidence="5" id="KW-0804">Transcription</keyword>
<dbReference type="OrthoDB" id="3266505at2759"/>
<name>M7SG83_EUTLA</name>
<evidence type="ECO:0000256" key="2">
    <source>
        <dbReference type="ARBA" id="ARBA00022723"/>
    </source>
</evidence>
<dbReference type="InterPro" id="IPR051711">
    <property type="entry name" value="Stress_Response_Reg"/>
</dbReference>
<feature type="region of interest" description="Disordered" evidence="7">
    <location>
        <begin position="69"/>
        <end position="115"/>
    </location>
</feature>
<evidence type="ECO:0000256" key="3">
    <source>
        <dbReference type="ARBA" id="ARBA00023015"/>
    </source>
</evidence>
<evidence type="ECO:0000259" key="8">
    <source>
        <dbReference type="PROSITE" id="PS50048"/>
    </source>
</evidence>
<dbReference type="CDD" id="cd12148">
    <property type="entry name" value="fungal_TF_MHR"/>
    <property type="match status" value="1"/>
</dbReference>
<feature type="domain" description="Zn(2)-C6 fungal-type" evidence="8">
    <location>
        <begin position="11"/>
        <end position="40"/>
    </location>
</feature>
<keyword evidence="4" id="KW-0238">DNA-binding</keyword>
<proteinExistence type="predicted"/>
<organism evidence="9 10">
    <name type="scientific">Eutypa lata (strain UCR-EL1)</name>
    <name type="common">Grapevine dieback disease fungus</name>
    <name type="synonym">Eutypa armeniacae</name>
    <dbReference type="NCBI Taxonomy" id="1287681"/>
    <lineage>
        <taxon>Eukaryota</taxon>
        <taxon>Fungi</taxon>
        <taxon>Dikarya</taxon>
        <taxon>Ascomycota</taxon>
        <taxon>Pezizomycotina</taxon>
        <taxon>Sordariomycetes</taxon>
        <taxon>Xylariomycetidae</taxon>
        <taxon>Xylariales</taxon>
        <taxon>Diatrypaceae</taxon>
        <taxon>Eutypa</taxon>
    </lineage>
</organism>
<feature type="compositionally biased region" description="Low complexity" evidence="7">
    <location>
        <begin position="85"/>
        <end position="107"/>
    </location>
</feature>
<dbReference type="GO" id="GO:0005634">
    <property type="term" value="C:nucleus"/>
    <property type="evidence" value="ECO:0007669"/>
    <property type="project" value="UniProtKB-SubCell"/>
</dbReference>
<protein>
    <submittedName>
        <fullName evidence="9">Putative c6 transcription protein</fullName>
    </submittedName>
</protein>
<dbReference type="GO" id="GO:0000981">
    <property type="term" value="F:DNA-binding transcription factor activity, RNA polymerase II-specific"/>
    <property type="evidence" value="ECO:0007669"/>
    <property type="project" value="InterPro"/>
</dbReference>
<dbReference type="EMBL" id="KB707251">
    <property type="protein sequence ID" value="EMR63263.1"/>
    <property type="molecule type" value="Genomic_DNA"/>
</dbReference>
<dbReference type="AlphaFoldDB" id="M7SG83"/>
<dbReference type="PANTHER" id="PTHR47540:SF6">
    <property type="entry name" value="ZN(II)2CYS6 TRANSCRIPTION FACTOR (EUROFUNG)"/>
    <property type="match status" value="1"/>
</dbReference>
<dbReference type="Gene3D" id="4.10.240.10">
    <property type="entry name" value="Zn(2)-C6 fungal-type DNA-binding domain"/>
    <property type="match status" value="1"/>
</dbReference>
<dbReference type="PROSITE" id="PS00463">
    <property type="entry name" value="ZN2_CY6_FUNGAL_1"/>
    <property type="match status" value="1"/>
</dbReference>
<evidence type="ECO:0000256" key="1">
    <source>
        <dbReference type="ARBA" id="ARBA00004123"/>
    </source>
</evidence>
<sequence length="726" mass="80345">MGRYKGRSQVACHNCHSSKLRCSGGVPCERCQNRGRECVYPVRDRLLTVPESYLRGLERQVNLNRHAVPVVDDNSSQEAGGGGSNASATTARESPQQQPLPASPQAAVVDGPSSSLEDCSAEGFVRRLRELSLAPDSGGSGGSGSGIGSGSGSSHLSSHQARHSANHNAPSYTYSRLNFDVIQPDVSFKLPPRQYAFHLLGVFEEGFCDYHFILRKRFRERLALTYASPSSQSRDRNWLCRVSVVLALAETWNRGRSFLSDEPSLPVLGQFNKTSGEALGGGPSDVPLTPQPRLPPGSEFFEQGLLLLKLTLEEPMIEDVEALNLIAFYCYSLNRRKSAYFYAAQSISLAKLLSLDKPEPPSDLVTEQVAHEERIVQEHRRRVWWTSYCMNRMVSTELGIPPAHEPASRDLPLPSSITLTPEEEEEFFDPELLTAQTQLCQIKFKVVETASHHIRMSADGRPLDVLDPCLTTLQEWRQHLPSGMSFTFDNGIPKKMLELPAARVVASLYLRYHQCFILLLRSFFLQQLSFLVQNPGRPASEAHLGSLNQPLSPGGNDLVAMKIQCIGAARNNCRILVDLWRCGKIAKYGYWESLHLFSGLSILLLSKVAFAEDAVSGLYASPGFCNANDAELYSMARSLLEDMARLGNPASKDHEALLTDVEQVVDMVTSRQRDPQGVAPGISSQSGGHWLETIGTEEGIPLDHFWQDIDWETMLSSYARATPNQQ</sequence>
<dbReference type="eggNOG" id="ENOG502RZ2S">
    <property type="taxonomic scope" value="Eukaryota"/>
</dbReference>
<evidence type="ECO:0000313" key="9">
    <source>
        <dbReference type="EMBL" id="EMR63263.1"/>
    </source>
</evidence>
<dbReference type="CDD" id="cd00067">
    <property type="entry name" value="GAL4"/>
    <property type="match status" value="1"/>
</dbReference>
<dbReference type="GO" id="GO:0006351">
    <property type="term" value="P:DNA-templated transcription"/>
    <property type="evidence" value="ECO:0007669"/>
    <property type="project" value="InterPro"/>
</dbReference>
<dbReference type="GO" id="GO:0008270">
    <property type="term" value="F:zinc ion binding"/>
    <property type="evidence" value="ECO:0007669"/>
    <property type="project" value="InterPro"/>
</dbReference>
<evidence type="ECO:0000313" key="10">
    <source>
        <dbReference type="Proteomes" id="UP000012174"/>
    </source>
</evidence>
<dbReference type="PANTHER" id="PTHR47540">
    <property type="entry name" value="THIAMINE REPRESSIBLE GENES REGULATORY PROTEIN THI5"/>
    <property type="match status" value="1"/>
</dbReference>